<reference evidence="2 4" key="2">
    <citation type="submission" date="2020-04" db="EMBL/GenBank/DDBJ databases">
        <title>Genome analysis and antimicrobial resistance characteristics of Chryseobacterium aquaticum isolated from farmed salmonids.</title>
        <authorList>
            <person name="Saticioglu I.B."/>
            <person name="Duman M."/>
            <person name="Altun S."/>
        </authorList>
    </citation>
    <scope>NUCLEOTIDE SEQUENCE [LARGE SCALE GENOMIC DNA]</scope>
    <source>
        <strain evidence="2 4">C-174</strain>
    </source>
</reference>
<dbReference type="STRING" id="452084.AR438_16860"/>
<evidence type="ECO:0000313" key="1">
    <source>
        <dbReference type="EMBL" id="KQK24300.1"/>
    </source>
</evidence>
<name>A0A0Q3KJD5_9FLAO</name>
<evidence type="ECO:0000313" key="2">
    <source>
        <dbReference type="EMBL" id="NMR35849.1"/>
    </source>
</evidence>
<evidence type="ECO:0000313" key="4">
    <source>
        <dbReference type="Proteomes" id="UP000548067"/>
    </source>
</evidence>
<sequence length="162" mass="18244">MENKTETTGKTRLGEPNVIPTEVIQSQVDNYRNNQLLAINETLVMDDANAIWFDMLTLKKFIADVEKEASDIDPEVRTEDLGIRFYYAAYPEEPQEPIPAAYARRHTLIMIPTKKQDDLNYDFNPYEESGHALAVSLDVSGRAVAQNHGSLIPPGNSIVESY</sequence>
<evidence type="ECO:0000313" key="3">
    <source>
        <dbReference type="Proteomes" id="UP000051682"/>
    </source>
</evidence>
<dbReference type="AlphaFoldDB" id="A0A0Q3KJD5"/>
<organism evidence="1 3">
    <name type="scientific">Chryseobacterium aquaticum</name>
    <dbReference type="NCBI Taxonomy" id="452084"/>
    <lineage>
        <taxon>Bacteria</taxon>
        <taxon>Pseudomonadati</taxon>
        <taxon>Bacteroidota</taxon>
        <taxon>Flavobacteriia</taxon>
        <taxon>Flavobacteriales</taxon>
        <taxon>Weeksellaceae</taxon>
        <taxon>Chryseobacterium group</taxon>
        <taxon>Chryseobacterium</taxon>
    </lineage>
</organism>
<dbReference type="Proteomes" id="UP000548067">
    <property type="component" value="Unassembled WGS sequence"/>
</dbReference>
<reference evidence="1 3" key="1">
    <citation type="submission" date="2015-10" db="EMBL/GenBank/DDBJ databases">
        <title>Chryseobacterium aquaticum genome.</title>
        <authorList>
            <person name="Newman J.D."/>
            <person name="Ferguson M.B."/>
            <person name="Miller J.R."/>
        </authorList>
    </citation>
    <scope>NUCLEOTIDE SEQUENCE [LARGE SCALE GENOMIC DNA]</scope>
    <source>
        <strain evidence="1 3">KCTC 12483</strain>
    </source>
</reference>
<gene>
    <name evidence="1" type="ORF">AR438_16860</name>
    <name evidence="2" type="ORF">HIO71_16850</name>
</gene>
<comment type="caution">
    <text evidence="1">The sequence shown here is derived from an EMBL/GenBank/DDBJ whole genome shotgun (WGS) entry which is preliminary data.</text>
</comment>
<protein>
    <submittedName>
        <fullName evidence="1">Uncharacterized protein</fullName>
    </submittedName>
</protein>
<accession>A0A0Q3KJD5</accession>
<dbReference type="RefSeq" id="WP_050377080.1">
    <property type="nucleotide sequence ID" value="NZ_JABCJF010000011.1"/>
</dbReference>
<proteinExistence type="predicted"/>
<dbReference type="OrthoDB" id="1355945at2"/>
<keyword evidence="3" id="KW-1185">Reference proteome</keyword>
<dbReference type="EMBL" id="LLYZ01000021">
    <property type="protein sequence ID" value="KQK24300.1"/>
    <property type="molecule type" value="Genomic_DNA"/>
</dbReference>
<dbReference type="EMBL" id="JABCJF010000011">
    <property type="protein sequence ID" value="NMR35849.1"/>
    <property type="molecule type" value="Genomic_DNA"/>
</dbReference>
<dbReference type="Proteomes" id="UP000051682">
    <property type="component" value="Unassembled WGS sequence"/>
</dbReference>